<dbReference type="PANTHER" id="PTHR33529">
    <property type="entry name" value="SLR0882 PROTEIN-RELATED"/>
    <property type="match status" value="1"/>
</dbReference>
<dbReference type="GO" id="GO:0043190">
    <property type="term" value="C:ATP-binding cassette (ABC) transporter complex"/>
    <property type="evidence" value="ECO:0007669"/>
    <property type="project" value="TreeGrafter"/>
</dbReference>
<dbReference type="Proteomes" id="UP000004079">
    <property type="component" value="Unassembled WGS sequence"/>
</dbReference>
<dbReference type="STRING" id="649760.HMPREF0971_01255"/>
<comment type="caution">
    <text evidence="7">The sequence shown here is derived from an EMBL/GenBank/DDBJ whole genome shotgun (WGS) entry which is preliminary data.</text>
</comment>
<dbReference type="InterPro" id="IPR005495">
    <property type="entry name" value="LptG/LptF_permease"/>
</dbReference>
<dbReference type="EMBL" id="ACUZ02000023">
    <property type="protein sequence ID" value="EFB32411.1"/>
    <property type="molecule type" value="Genomic_DNA"/>
</dbReference>
<evidence type="ECO:0000313" key="8">
    <source>
        <dbReference type="Proteomes" id="UP000004079"/>
    </source>
</evidence>
<feature type="transmembrane region" description="Helical" evidence="6">
    <location>
        <begin position="376"/>
        <end position="393"/>
    </location>
</feature>
<evidence type="ECO:0000256" key="6">
    <source>
        <dbReference type="SAM" id="Phobius"/>
    </source>
</evidence>
<dbReference type="AlphaFoldDB" id="D1QQK5"/>
<comment type="subcellular location">
    <subcellularLocation>
        <location evidence="1">Cell membrane</location>
        <topology evidence="1">Multi-pass membrane protein</topology>
    </subcellularLocation>
</comment>
<dbReference type="GO" id="GO:0015920">
    <property type="term" value="P:lipopolysaccharide transport"/>
    <property type="evidence" value="ECO:0007669"/>
    <property type="project" value="TreeGrafter"/>
</dbReference>
<dbReference type="PANTHER" id="PTHR33529:SF8">
    <property type="entry name" value="PERMEASE, YJGP_YJGQ FAMILY"/>
    <property type="match status" value="1"/>
</dbReference>
<evidence type="ECO:0000256" key="3">
    <source>
        <dbReference type="ARBA" id="ARBA00022692"/>
    </source>
</evidence>
<reference evidence="7 8" key="1">
    <citation type="submission" date="2009-11" db="EMBL/GenBank/DDBJ databases">
        <authorList>
            <person name="Weinstock G."/>
            <person name="Sodergren E."/>
            <person name="Clifton S."/>
            <person name="Fulton L."/>
            <person name="Fulton B."/>
            <person name="Courtney L."/>
            <person name="Fronick C."/>
            <person name="Harrison M."/>
            <person name="Strong C."/>
            <person name="Farmer C."/>
            <person name="Delahaunty K."/>
            <person name="Markovic C."/>
            <person name="Hall O."/>
            <person name="Minx P."/>
            <person name="Tomlinson C."/>
            <person name="Mitreva M."/>
            <person name="Nelson J."/>
            <person name="Hou S."/>
            <person name="Wollam A."/>
            <person name="Pepin K.H."/>
            <person name="Johnson M."/>
            <person name="Bhonagiri V."/>
            <person name="Nash W.E."/>
            <person name="Warren W."/>
            <person name="Chinwalla A."/>
            <person name="Mardis E.R."/>
            <person name="Wilson R.K."/>
        </authorList>
    </citation>
    <scope>NUCLEOTIDE SEQUENCE [LARGE SCALE GENOMIC DNA]</scope>
    <source>
        <strain evidence="7 8">F0302</strain>
    </source>
</reference>
<gene>
    <name evidence="7" type="ORF">HMPREF0971_01255</name>
</gene>
<proteinExistence type="predicted"/>
<feature type="transmembrane region" description="Helical" evidence="6">
    <location>
        <begin position="83"/>
        <end position="101"/>
    </location>
</feature>
<keyword evidence="5 6" id="KW-0472">Membrane</keyword>
<evidence type="ECO:0000256" key="5">
    <source>
        <dbReference type="ARBA" id="ARBA00023136"/>
    </source>
</evidence>
<keyword evidence="3 6" id="KW-0812">Transmembrane</keyword>
<name>D1QQK5_9BACT</name>
<keyword evidence="4 6" id="KW-1133">Transmembrane helix</keyword>
<evidence type="ECO:0000256" key="1">
    <source>
        <dbReference type="ARBA" id="ARBA00004651"/>
    </source>
</evidence>
<evidence type="ECO:0000313" key="7">
    <source>
        <dbReference type="EMBL" id="EFB32411.1"/>
    </source>
</evidence>
<protein>
    <submittedName>
        <fullName evidence="7">Permease, YjgP/YjgQ family</fullName>
    </submittedName>
</protein>
<organism evidence="7 8">
    <name type="scientific">Segatella oris F0302</name>
    <dbReference type="NCBI Taxonomy" id="649760"/>
    <lineage>
        <taxon>Bacteria</taxon>
        <taxon>Pseudomonadati</taxon>
        <taxon>Bacteroidota</taxon>
        <taxon>Bacteroidia</taxon>
        <taxon>Bacteroidales</taxon>
        <taxon>Prevotellaceae</taxon>
        <taxon>Segatella</taxon>
    </lineage>
</organism>
<feature type="transmembrane region" description="Helical" evidence="6">
    <location>
        <begin position="405"/>
        <end position="427"/>
    </location>
</feature>
<dbReference type="HOGENOM" id="CLU_028799_3_1_10"/>
<keyword evidence="2" id="KW-1003">Cell membrane</keyword>
<dbReference type="Pfam" id="PF03739">
    <property type="entry name" value="LptF_LptG"/>
    <property type="match status" value="1"/>
</dbReference>
<evidence type="ECO:0000256" key="4">
    <source>
        <dbReference type="ARBA" id="ARBA00022989"/>
    </source>
</evidence>
<sequence>MGNVYKIKMTEFSKIRKHTKWYRVLRWMSKHPAWLHHLFRWLEAHTLWLQRMAKRIGRNLSWLRFINPFRYIKRLDWYIIKKFIGTYIYSIALIISISIVVDINENLAKFSEYHAPLKAIVFDYYMNFIPYFANLFSPLFVFIAVIFFTSKLAGNSEIIAMLAAGVSFKRLMRPYMITCILISAVSFYLSGYVIPHSNVIRQDFESLYKNNKKNTAADNVMLQVGSGVIAYIQQYDNNTKRGYGFSLDKFQDKKLVSHMTATEIQYDTISDSKYHWTALNYKIRKFNGYREQIENGEKKDTTIMMEPTDLVYSKGQQETFTNPELSDYISKQIDRGSSNVVQYQVEYHKRIAASFASFILTIIGLSLSAKKRKGGMGLYLGIGLALSFGYIMLQTVSSTFAINANLPPVIAAWIPNLIFAVVAYFCYRQAPN</sequence>
<feature type="transmembrane region" description="Helical" evidence="6">
    <location>
        <begin position="175"/>
        <end position="194"/>
    </location>
</feature>
<feature type="transmembrane region" description="Helical" evidence="6">
    <location>
        <begin position="131"/>
        <end position="154"/>
    </location>
</feature>
<accession>D1QQK5</accession>
<evidence type="ECO:0000256" key="2">
    <source>
        <dbReference type="ARBA" id="ARBA00022475"/>
    </source>
</evidence>
<feature type="transmembrane region" description="Helical" evidence="6">
    <location>
        <begin position="351"/>
        <end position="369"/>
    </location>
</feature>